<dbReference type="SUPFAM" id="SSF75553">
    <property type="entry name" value="Smc hinge domain"/>
    <property type="match status" value="1"/>
</dbReference>
<dbReference type="SUPFAM" id="SSF52540">
    <property type="entry name" value="P-loop containing nucleoside triphosphate hydrolases"/>
    <property type="match status" value="1"/>
</dbReference>
<evidence type="ECO:0000313" key="10">
    <source>
        <dbReference type="WBParaSite" id="SBAD_0000480901-mRNA-1"/>
    </source>
</evidence>
<keyword evidence="3 6" id="KW-0175">Coiled coil</keyword>
<evidence type="ECO:0000256" key="6">
    <source>
        <dbReference type="SAM" id="Coils"/>
    </source>
</evidence>
<evidence type="ECO:0000313" key="8">
    <source>
        <dbReference type="EMBL" id="VDP04958.1"/>
    </source>
</evidence>
<dbReference type="GO" id="GO:0051301">
    <property type="term" value="P:cell division"/>
    <property type="evidence" value="ECO:0007669"/>
    <property type="project" value="UniProtKB-KW"/>
</dbReference>
<dbReference type="Pfam" id="PF06470">
    <property type="entry name" value="SMC_hinge"/>
    <property type="match status" value="1"/>
</dbReference>
<dbReference type="Gene3D" id="3.30.70.1620">
    <property type="match status" value="1"/>
</dbReference>
<evidence type="ECO:0000256" key="5">
    <source>
        <dbReference type="ARBA" id="ARBA00023306"/>
    </source>
</evidence>
<gene>
    <name evidence="8" type="ORF">SBAD_LOCUS4615</name>
</gene>
<keyword evidence="9" id="KW-1185">Reference proteome</keyword>
<reference evidence="10" key="1">
    <citation type="submission" date="2016-06" db="UniProtKB">
        <authorList>
            <consortium name="WormBaseParasite"/>
        </authorList>
    </citation>
    <scope>IDENTIFICATION</scope>
</reference>
<evidence type="ECO:0000256" key="1">
    <source>
        <dbReference type="ARBA" id="ARBA00022618"/>
    </source>
</evidence>
<keyword evidence="4" id="KW-0539">Nucleus</keyword>
<dbReference type="AlphaFoldDB" id="A0A183ILW8"/>
<dbReference type="OrthoDB" id="413649at2759"/>
<proteinExistence type="predicted"/>
<organism evidence="10">
    <name type="scientific">Soboliphyme baturini</name>
    <dbReference type="NCBI Taxonomy" id="241478"/>
    <lineage>
        <taxon>Eukaryota</taxon>
        <taxon>Metazoa</taxon>
        <taxon>Ecdysozoa</taxon>
        <taxon>Nematoda</taxon>
        <taxon>Enoplea</taxon>
        <taxon>Dorylaimia</taxon>
        <taxon>Dioctophymatida</taxon>
        <taxon>Dioctophymatoidea</taxon>
        <taxon>Soboliphymatidae</taxon>
        <taxon>Soboliphyme</taxon>
    </lineage>
</organism>
<dbReference type="GO" id="GO:0008278">
    <property type="term" value="C:cohesin complex"/>
    <property type="evidence" value="ECO:0007669"/>
    <property type="project" value="TreeGrafter"/>
</dbReference>
<dbReference type="InterPro" id="IPR036277">
    <property type="entry name" value="SMC_hinge_sf"/>
</dbReference>
<name>A0A183ILW8_9BILA</name>
<keyword evidence="1" id="KW-0132">Cell division</keyword>
<dbReference type="FunFam" id="1.20.1060.20:FF:000001">
    <property type="entry name" value="Structural maintenance of chromosomes 1A"/>
    <property type="match status" value="1"/>
</dbReference>
<dbReference type="WBParaSite" id="SBAD_0000480901-mRNA-1">
    <property type="protein sequence ID" value="SBAD_0000480901-mRNA-1"/>
    <property type="gene ID" value="SBAD_0000480901"/>
</dbReference>
<dbReference type="SMART" id="SM00968">
    <property type="entry name" value="SMC_hinge"/>
    <property type="match status" value="1"/>
</dbReference>
<dbReference type="EMBL" id="UZAM01008437">
    <property type="protein sequence ID" value="VDP04958.1"/>
    <property type="molecule type" value="Genomic_DNA"/>
</dbReference>
<dbReference type="Gene3D" id="3.40.50.300">
    <property type="entry name" value="P-loop containing nucleotide triphosphate hydrolases"/>
    <property type="match status" value="1"/>
</dbReference>
<dbReference type="PANTHER" id="PTHR18937">
    <property type="entry name" value="STRUCTURAL MAINTENANCE OF CHROMOSOMES SMC FAMILY MEMBER"/>
    <property type="match status" value="1"/>
</dbReference>
<feature type="coiled-coil region" evidence="6">
    <location>
        <begin position="152"/>
        <end position="207"/>
    </location>
</feature>
<keyword evidence="5" id="KW-0131">Cell cycle</keyword>
<dbReference type="PANTHER" id="PTHR18937:SF12">
    <property type="entry name" value="STRUCTURAL MAINTENANCE OF CHROMOSOMES PROTEIN"/>
    <property type="match status" value="1"/>
</dbReference>
<dbReference type="InterPro" id="IPR010935">
    <property type="entry name" value="SMC_hinge"/>
</dbReference>
<evidence type="ECO:0000313" key="9">
    <source>
        <dbReference type="Proteomes" id="UP000270296"/>
    </source>
</evidence>
<accession>A0A183ILW8</accession>
<dbReference type="GO" id="GO:0003677">
    <property type="term" value="F:DNA binding"/>
    <property type="evidence" value="ECO:0007669"/>
    <property type="project" value="TreeGrafter"/>
</dbReference>
<dbReference type="InterPro" id="IPR027417">
    <property type="entry name" value="P-loop_NTPase"/>
</dbReference>
<dbReference type="GO" id="GO:0005524">
    <property type="term" value="F:ATP binding"/>
    <property type="evidence" value="ECO:0007669"/>
    <property type="project" value="InterPro"/>
</dbReference>
<dbReference type="Proteomes" id="UP000270296">
    <property type="component" value="Unassembled WGS sequence"/>
</dbReference>
<dbReference type="GO" id="GO:0005634">
    <property type="term" value="C:nucleus"/>
    <property type="evidence" value="ECO:0007669"/>
    <property type="project" value="TreeGrafter"/>
</dbReference>
<reference evidence="8 9" key="2">
    <citation type="submission" date="2018-11" db="EMBL/GenBank/DDBJ databases">
        <authorList>
            <consortium name="Pathogen Informatics"/>
        </authorList>
    </citation>
    <scope>NUCLEOTIDE SEQUENCE [LARGE SCALE GENOMIC DNA]</scope>
</reference>
<sequence length="384" mass="44564">MNLRRRKTRDLIYGAPIGKPVSNRCHVTLVYEHDDKHTQEFTRIVNGSSAEYRIDGKVIGYNQALEAINIFIRAKNFLVFQGAMENIVMKTPRERTYLFEEISKSGELKESYELAKTEMLKAEEDAQFNYHKRRVHIRVKVCFGATYFLKRVEKLNDSIQQTQLQVQEQQQLYSITEEEVKNAKCQLEKLTLEVEQITNQLNEANVDTSESSRLLKKQELVENLKRISTGTIYGRLVDLCQPAHKRYLLAVTKVIGKYMNAIVVDTEKTARECIQYMKEQRVEPETFLPLDYIDVKPISEKLRQLKEPRNVKLVVDVLQYDPPPIKRALQFVCGNALVCETTEEARRLAFSNTPRYKVGSFNLIKMEYAPTEGDSLACHYFTVM</sequence>
<evidence type="ECO:0000256" key="3">
    <source>
        <dbReference type="ARBA" id="ARBA00023054"/>
    </source>
</evidence>
<keyword evidence="2" id="KW-0498">Mitosis</keyword>
<evidence type="ECO:0000256" key="2">
    <source>
        <dbReference type="ARBA" id="ARBA00022776"/>
    </source>
</evidence>
<evidence type="ECO:0000256" key="4">
    <source>
        <dbReference type="ARBA" id="ARBA00023242"/>
    </source>
</evidence>
<dbReference type="GO" id="GO:0007062">
    <property type="term" value="P:sister chromatid cohesion"/>
    <property type="evidence" value="ECO:0007669"/>
    <property type="project" value="TreeGrafter"/>
</dbReference>
<feature type="domain" description="SMC hinge" evidence="7">
    <location>
        <begin position="230"/>
        <end position="349"/>
    </location>
</feature>
<protein>
    <submittedName>
        <fullName evidence="10">SMC hinge domain-containing protein</fullName>
    </submittedName>
</protein>
<evidence type="ECO:0000259" key="7">
    <source>
        <dbReference type="SMART" id="SM00968"/>
    </source>
</evidence>
<dbReference type="Gene3D" id="1.20.1060.20">
    <property type="match status" value="1"/>
</dbReference>